<feature type="region of interest" description="Disordered" evidence="1">
    <location>
        <begin position="1"/>
        <end position="25"/>
    </location>
</feature>
<evidence type="ECO:0000313" key="2">
    <source>
        <dbReference type="EMBL" id="GGI07784.1"/>
    </source>
</evidence>
<dbReference type="RefSeq" id="WP_130651067.1">
    <property type="nucleotide sequence ID" value="NZ_BMHA01000009.1"/>
</dbReference>
<dbReference type="AlphaFoldDB" id="A0A8J3EYF6"/>
<sequence>MSLLGLGAGCASAPTTEPASGTTGDLAAGAEQLAGLLERDAACEAIEQARTLATQARDGFAAGDVPEDVVSRFEYVADQVVDDLTCESTVADGGASEGTPGTTVSDVTTVDDGAEPEQASGDEGATG</sequence>
<protein>
    <submittedName>
        <fullName evidence="2">Uncharacterized protein</fullName>
    </submittedName>
</protein>
<dbReference type="EMBL" id="BMHA01000009">
    <property type="protein sequence ID" value="GGI07784.1"/>
    <property type="molecule type" value="Genomic_DNA"/>
</dbReference>
<reference evidence="2" key="2">
    <citation type="submission" date="2020-09" db="EMBL/GenBank/DDBJ databases">
        <authorList>
            <person name="Sun Q."/>
            <person name="Zhou Y."/>
        </authorList>
    </citation>
    <scope>NUCLEOTIDE SEQUENCE</scope>
    <source>
        <strain evidence="2">CGMCC 1.14988</strain>
    </source>
</reference>
<feature type="compositionally biased region" description="Polar residues" evidence="1">
    <location>
        <begin position="13"/>
        <end position="23"/>
    </location>
</feature>
<evidence type="ECO:0000313" key="3">
    <source>
        <dbReference type="Proteomes" id="UP000650511"/>
    </source>
</evidence>
<keyword evidence="3" id="KW-1185">Reference proteome</keyword>
<proteinExistence type="predicted"/>
<reference evidence="2" key="1">
    <citation type="journal article" date="2014" name="Int. J. Syst. Evol. Microbiol.">
        <title>Complete genome sequence of Corynebacterium casei LMG S-19264T (=DSM 44701T), isolated from a smear-ripened cheese.</title>
        <authorList>
            <consortium name="US DOE Joint Genome Institute (JGI-PGF)"/>
            <person name="Walter F."/>
            <person name="Albersmeier A."/>
            <person name="Kalinowski J."/>
            <person name="Ruckert C."/>
        </authorList>
    </citation>
    <scope>NUCLEOTIDE SEQUENCE</scope>
    <source>
        <strain evidence="2">CGMCC 1.14988</strain>
    </source>
</reference>
<dbReference type="Proteomes" id="UP000650511">
    <property type="component" value="Unassembled WGS sequence"/>
</dbReference>
<organism evidence="2 3">
    <name type="scientific">Egicoccus halophilus</name>
    <dbReference type="NCBI Taxonomy" id="1670830"/>
    <lineage>
        <taxon>Bacteria</taxon>
        <taxon>Bacillati</taxon>
        <taxon>Actinomycetota</taxon>
        <taxon>Nitriliruptoria</taxon>
        <taxon>Egicoccales</taxon>
        <taxon>Egicoccaceae</taxon>
        <taxon>Egicoccus</taxon>
    </lineage>
</organism>
<gene>
    <name evidence="2" type="ORF">GCM10011354_25820</name>
</gene>
<feature type="region of interest" description="Disordered" evidence="1">
    <location>
        <begin position="89"/>
        <end position="127"/>
    </location>
</feature>
<comment type="caution">
    <text evidence="2">The sequence shown here is derived from an EMBL/GenBank/DDBJ whole genome shotgun (WGS) entry which is preliminary data.</text>
</comment>
<name>A0A8J3EYF6_9ACTN</name>
<accession>A0A8J3EYF6</accession>
<feature type="compositionally biased region" description="Low complexity" evidence="1">
    <location>
        <begin position="98"/>
        <end position="111"/>
    </location>
</feature>
<evidence type="ECO:0000256" key="1">
    <source>
        <dbReference type="SAM" id="MobiDB-lite"/>
    </source>
</evidence>